<feature type="compositionally biased region" description="Polar residues" evidence="6">
    <location>
        <begin position="353"/>
        <end position="371"/>
    </location>
</feature>
<evidence type="ECO:0000256" key="6">
    <source>
        <dbReference type="SAM" id="MobiDB-lite"/>
    </source>
</evidence>
<dbReference type="GO" id="GO:0016020">
    <property type="term" value="C:membrane"/>
    <property type="evidence" value="ECO:0007669"/>
    <property type="project" value="UniProtKB-SubCell"/>
</dbReference>
<feature type="region of interest" description="Disordered" evidence="6">
    <location>
        <begin position="508"/>
        <end position="580"/>
    </location>
</feature>
<keyword evidence="4 7" id="KW-0472">Membrane</keyword>
<evidence type="ECO:0000313" key="9">
    <source>
        <dbReference type="EMBL" id="RPB22828.1"/>
    </source>
</evidence>
<comment type="subcellular location">
    <subcellularLocation>
        <location evidence="1">Membrane</location>
        <topology evidence="1">Multi-pass membrane protein</topology>
    </subcellularLocation>
</comment>
<name>A0A3N4LMD9_9PEZI</name>
<feature type="transmembrane region" description="Helical" evidence="7">
    <location>
        <begin position="195"/>
        <end position="220"/>
    </location>
</feature>
<feature type="transmembrane region" description="Helical" evidence="7">
    <location>
        <begin position="152"/>
        <end position="172"/>
    </location>
</feature>
<dbReference type="PANTHER" id="PTHR33048">
    <property type="entry name" value="PTH11-LIKE INTEGRAL MEMBRANE PROTEIN (AFU_ORTHOLOGUE AFUA_5G11245)"/>
    <property type="match status" value="1"/>
</dbReference>
<organism evidence="9 10">
    <name type="scientific">Terfezia boudieri ATCC MYA-4762</name>
    <dbReference type="NCBI Taxonomy" id="1051890"/>
    <lineage>
        <taxon>Eukaryota</taxon>
        <taxon>Fungi</taxon>
        <taxon>Dikarya</taxon>
        <taxon>Ascomycota</taxon>
        <taxon>Pezizomycotina</taxon>
        <taxon>Pezizomycetes</taxon>
        <taxon>Pezizales</taxon>
        <taxon>Pezizaceae</taxon>
        <taxon>Terfezia</taxon>
    </lineage>
</organism>
<feature type="transmembrane region" description="Helical" evidence="7">
    <location>
        <begin position="118"/>
        <end position="140"/>
    </location>
</feature>
<keyword evidence="2 7" id="KW-0812">Transmembrane</keyword>
<dbReference type="InterPro" id="IPR052337">
    <property type="entry name" value="SAT4-like"/>
</dbReference>
<evidence type="ECO:0000256" key="5">
    <source>
        <dbReference type="ARBA" id="ARBA00038359"/>
    </source>
</evidence>
<feature type="compositionally biased region" description="Polar residues" evidence="6">
    <location>
        <begin position="526"/>
        <end position="541"/>
    </location>
</feature>
<dbReference type="InParanoid" id="A0A3N4LMD9"/>
<comment type="similarity">
    <text evidence="5">Belongs to the SAT4 family.</text>
</comment>
<dbReference type="EMBL" id="ML121549">
    <property type="protein sequence ID" value="RPB22828.1"/>
    <property type="molecule type" value="Genomic_DNA"/>
</dbReference>
<feature type="region of interest" description="Disordered" evidence="6">
    <location>
        <begin position="426"/>
        <end position="466"/>
    </location>
</feature>
<dbReference type="OrthoDB" id="5329176at2759"/>
<evidence type="ECO:0000256" key="4">
    <source>
        <dbReference type="ARBA" id="ARBA00023136"/>
    </source>
</evidence>
<dbReference type="Pfam" id="PF20684">
    <property type="entry name" value="Fung_rhodopsin"/>
    <property type="match status" value="1"/>
</dbReference>
<reference evidence="9 10" key="1">
    <citation type="journal article" date="2018" name="Nat. Ecol. Evol.">
        <title>Pezizomycetes genomes reveal the molecular basis of ectomycorrhizal truffle lifestyle.</title>
        <authorList>
            <person name="Murat C."/>
            <person name="Payen T."/>
            <person name="Noel B."/>
            <person name="Kuo A."/>
            <person name="Morin E."/>
            <person name="Chen J."/>
            <person name="Kohler A."/>
            <person name="Krizsan K."/>
            <person name="Balestrini R."/>
            <person name="Da Silva C."/>
            <person name="Montanini B."/>
            <person name="Hainaut M."/>
            <person name="Levati E."/>
            <person name="Barry K.W."/>
            <person name="Belfiori B."/>
            <person name="Cichocki N."/>
            <person name="Clum A."/>
            <person name="Dockter R.B."/>
            <person name="Fauchery L."/>
            <person name="Guy J."/>
            <person name="Iotti M."/>
            <person name="Le Tacon F."/>
            <person name="Lindquist E.A."/>
            <person name="Lipzen A."/>
            <person name="Malagnac F."/>
            <person name="Mello A."/>
            <person name="Molinier V."/>
            <person name="Miyauchi S."/>
            <person name="Poulain J."/>
            <person name="Riccioni C."/>
            <person name="Rubini A."/>
            <person name="Sitrit Y."/>
            <person name="Splivallo R."/>
            <person name="Traeger S."/>
            <person name="Wang M."/>
            <person name="Zifcakova L."/>
            <person name="Wipf D."/>
            <person name="Zambonelli A."/>
            <person name="Paolocci F."/>
            <person name="Nowrousian M."/>
            <person name="Ottonello S."/>
            <person name="Baldrian P."/>
            <person name="Spatafora J.W."/>
            <person name="Henrissat B."/>
            <person name="Nagy L.G."/>
            <person name="Aury J.M."/>
            <person name="Wincker P."/>
            <person name="Grigoriev I.V."/>
            <person name="Bonfante P."/>
            <person name="Martin F.M."/>
        </authorList>
    </citation>
    <scope>NUCLEOTIDE SEQUENCE [LARGE SCALE GENOMIC DNA]</scope>
    <source>
        <strain evidence="9 10">ATCC MYA-4762</strain>
    </source>
</reference>
<evidence type="ECO:0000256" key="2">
    <source>
        <dbReference type="ARBA" id="ARBA00022692"/>
    </source>
</evidence>
<keyword evidence="3 7" id="KW-1133">Transmembrane helix</keyword>
<dbReference type="PANTHER" id="PTHR33048:SF129">
    <property type="entry name" value="INTEGRAL MEMBRANE PROTEIN-RELATED"/>
    <property type="match status" value="1"/>
</dbReference>
<gene>
    <name evidence="9" type="ORF">L211DRAFT_883934</name>
</gene>
<feature type="domain" description="Rhodopsin" evidence="8">
    <location>
        <begin position="42"/>
        <end position="297"/>
    </location>
</feature>
<feature type="compositionally biased region" description="Low complexity" evidence="6">
    <location>
        <begin position="508"/>
        <end position="518"/>
    </location>
</feature>
<feature type="transmembrane region" description="Helical" evidence="7">
    <location>
        <begin position="232"/>
        <end position="252"/>
    </location>
</feature>
<dbReference type="Proteomes" id="UP000267821">
    <property type="component" value="Unassembled WGS sequence"/>
</dbReference>
<feature type="transmembrane region" description="Helical" evidence="7">
    <location>
        <begin position="272"/>
        <end position="292"/>
    </location>
</feature>
<feature type="compositionally biased region" description="Basic and acidic residues" evidence="6">
    <location>
        <begin position="457"/>
        <end position="466"/>
    </location>
</feature>
<feature type="transmembrane region" description="Helical" evidence="7">
    <location>
        <begin position="25"/>
        <end position="45"/>
    </location>
</feature>
<accession>A0A3N4LMD9</accession>
<dbReference type="InterPro" id="IPR049326">
    <property type="entry name" value="Rhodopsin_dom_fungi"/>
</dbReference>
<dbReference type="AlphaFoldDB" id="A0A3N4LMD9"/>
<evidence type="ECO:0000256" key="1">
    <source>
        <dbReference type="ARBA" id="ARBA00004141"/>
    </source>
</evidence>
<evidence type="ECO:0000313" key="10">
    <source>
        <dbReference type="Proteomes" id="UP000267821"/>
    </source>
</evidence>
<evidence type="ECO:0000256" key="7">
    <source>
        <dbReference type="SAM" id="Phobius"/>
    </source>
</evidence>
<dbReference type="STRING" id="1051890.A0A3N4LMD9"/>
<evidence type="ECO:0000259" key="8">
    <source>
        <dbReference type="Pfam" id="PF20684"/>
    </source>
</evidence>
<keyword evidence="10" id="KW-1185">Reference proteome</keyword>
<protein>
    <recommendedName>
        <fullName evidence="8">Rhodopsin domain-containing protein</fullName>
    </recommendedName>
</protein>
<sequence>MSFGYSNEEAYTENPHDSVTRTPELRAGIISSIILALVVVCLRLYTRHFIVKRCGPDDNLVAAAMPSHEPLANNSWRPGEMTAIALMVVALKGTSHGWGLHYENVPREWYDVTRHYSYLAQIIFVPVTTLTKFSILYSYLRISPTEVFQHRVYFLFVWTALWCTSSFITLVFRCSPIRAYWTDGLEGATCVDSQALILASGALNSLTDLAVAILPAPMLWRAKLPKKDRGGLVVLFAFAGIVCVVGVARWGFYYNATEEKRYIDCTWGGSVAVVLGIVETCTGIIGASIPALRPFWSRYFADKPQSELIHDNGSGGDLGKGGRGLVQADIETAGEASAGAFSYAATRPPTPASGAQITDPKNLSSPTQGGTPLNPFKSADSENTFSKRLSRRLSVATGRASTLGGEDSEARRVPTGKTWFSLDEGEDEVQGLGGPTRFSEASTTVHSMERSAVWGKTSEESQGDEKGIEIRRSICRSPTPPLPPGIEISDNGAFSFAATTTTTPVLTAKSSKTSLKSAGNDRNDRNAQSTTHIASPTSSTHQAEKKRWIPEFTLPFRTRSRGRTLDSTDTYELGRAKSEQ</sequence>
<feature type="region of interest" description="Disordered" evidence="6">
    <location>
        <begin position="343"/>
        <end position="412"/>
    </location>
</feature>
<evidence type="ECO:0000256" key="3">
    <source>
        <dbReference type="ARBA" id="ARBA00022989"/>
    </source>
</evidence>
<proteinExistence type="inferred from homology"/>